<feature type="coiled-coil region" evidence="1">
    <location>
        <begin position="3129"/>
        <end position="3157"/>
    </location>
</feature>
<keyword evidence="1" id="KW-0175">Coiled coil</keyword>
<feature type="region of interest" description="Disordered" evidence="2">
    <location>
        <begin position="1699"/>
        <end position="1755"/>
    </location>
</feature>
<accession>A0A9C7CEZ7</accession>
<feature type="compositionally biased region" description="Polar residues" evidence="2">
    <location>
        <begin position="672"/>
        <end position="687"/>
    </location>
</feature>
<feature type="compositionally biased region" description="Low complexity" evidence="2">
    <location>
        <begin position="1724"/>
        <end position="1751"/>
    </location>
</feature>
<feature type="region of interest" description="Disordered" evidence="2">
    <location>
        <begin position="1995"/>
        <end position="2033"/>
    </location>
</feature>
<reference evidence="3" key="1">
    <citation type="submission" date="2022-10" db="EMBL/GenBank/DDBJ databases">
        <title>Genome sequences of endogenous nimaviruses in decapod crustaceans.</title>
        <authorList>
            <person name="Kawato S."/>
            <person name="Nozaki R."/>
            <person name="Kondo H."/>
            <person name="Hirono I."/>
        </authorList>
    </citation>
    <scope>NUCLEOTIDE SEQUENCE</scope>
    <source>
        <strain evidence="3">Toyama2020</strain>
    </source>
</reference>
<dbReference type="EMBL" id="LC738885">
    <property type="protein sequence ID" value="BDT63579.1"/>
    <property type="molecule type" value="Genomic_DNA"/>
</dbReference>
<feature type="compositionally biased region" description="Basic and acidic residues" evidence="2">
    <location>
        <begin position="1708"/>
        <end position="1718"/>
    </location>
</feature>
<feature type="compositionally biased region" description="Polar residues" evidence="2">
    <location>
        <begin position="460"/>
        <end position="471"/>
    </location>
</feature>
<sequence>MFQADILNMKGGKMKDADVREYLSSCADNMIDNPSTIKLTLSKCIPKYDNRRVPLVILDTDFAVSGNHNIDEKSCEVFSSHRELDNNNPLTTQLGHLTVKDAIGNGDYNKNNLLYSGVFVVEYDLVGRDKNGKLLMYSEPPLLEEVANQKRTGVYKKHIVPSNTGNAFMDKLQERNSASLNNRMDEEGPHVSTGKLLKDIMVLIKLFTEETSLVEKKYIAPTWRKLLSWTDKPMFRVSFLSNLALMGLKVVFHPTVLEVDNTVTTKTDILEMKALLKMQLELLGKAIPEIVNNVTEQSKENVFCFEIDVDGSSNWNLPGHCKNDIAAFPYHHTHLVTASKSNNYNYSYLEITNQKLVTSLGVVPVKKTHKWMYGFLGDFFRKTTYIEKLTNSLCVSKKDEWRNDILFSELGPEMPFRNKSLVMDLDFFSAGMCYKFLAQGGGLLLTKQFHQTNKEKYDKTSSGLDDPSTNTWKKDGGNGSNDDAVNDKGDEASKKDPPVPPVPTDIPLMATAAYDNIIFNNEKILIITLINKHGFIMGDHTMAVGLAMRFLMAIKKNAAEKKTCLEALTDNVKNKIKIIVESDKLNFDIVLPIAILQLVLRYELRCLQLPRDTPLLVKNLNKRKWSQLVNFETIWAFAYREASNPPTEEQLTACQPPSPPPSPEQQPSSSSAMSENNSHDNLNCTKGNKNKTEGMESIQKLLSVISSSFATGADSNDTMFAWTVVTLAERFCALYNALTHSEEFYRQMVEENGKYFNGCLENFKEMCFVIREELDFFIPENKKMVCKMGVKGYENAVERIKNMTNNKVCKIKLEELKMVYGLNNSNCYSFDNDNNNVNQMDTYALNDAFEALFKTVIEDKQLAIQTSNIEDEDFDDDEEMLDNDDILQKRLNVCNDNETNNTNQNGDIDMFENQTKKVISDFFNDVRFTRSFQFRSALCHRQKYVSSPIVENLENGLCSIMTIGCQLRKKKCKQEQLDEIRRRNKMMNSWVVPFSMPTGYILESTQDDDCSCLAINDTNKKYSAGSAVKKKCMKLLTIPSSKHLRDLTVALRFNTMSCERRYFSDVSLALGFTNEQPEPRRKIEGIEQRWVAIEKFKIEGSFLACTNHLGLYENVIKNDIKMSEIFNLRVKAMVKNANERRDETCGFVAGLWSMCSQYDLESVVLGSTVLTPLKPTRVFGVGPEEKITQTKKTEAALNAIEYFHSSSPRKPSIYECFKEMEECVSRTRLDDNYYTTTSSSEIEDANFLCALINKYGSASKIPAVKLWTCLDAIGQCFKNSLPVDWECLVDDWCGDAILNLKEGVPNIDETGTVFELSKFLGLCTRLFFGKCLDTSLGVAVWEKLLDENNKDWKGKVARAYEIALADTDVRSVENFINASNFLTNNTVLNKLKINSTPDEALRLHKWVEDEFYPKENTSLKNRAEWMAATENGIKEELSLSTVLTSVALFQKLMQRKCEITESQLVPLIRCFKITSKVCNRQAKGQSKDVVQNCIKETRFFDIENDPLYFYRFSGYVLGQIVNNDAVLEKISRRILFSFDFNGFDTSHWSRFLCHHFSQVLMGRRSRLLSRPLALMKNLVSATHRNQQGNKDTERVHTVMNRIANILLVKAVDSKRVTTNEILDCCILHDDDVTSKSFSEFWRKTRQEHQETKTNTTFNLASNSCTTVQLAECNKAARMINTNVSFHYTESALDELNDEEQIDPSLDPKNCKEDNDINKKGKRQNNSTYKPGNNNTNNTTNYSNNGSYSNINGKEDDQQSLTSFDQYCLDDRNASSREDGVFSVDQVVDRRIKQMLTQSEINGDIVKNIKSIKDFIKISVPFEKNEYDKYGISKIAMQNGIDAVNAWNKLVDKEAEKIFNECKNFTKLGEIYNMGIVSQDDISLYFNTGGLMSYFSDNSLVHGEFDVKKNDKQTNPLVQNEGSHMYWYNYEKNKVYGSEIKHTPGHGGRQVGHPLRVFLALEGKGMAETRVLASQFSDFVYDSYWSQVMPANHLRSEPMDTTAATSGSTLSNDDENDTKNSKKKNSKKNYNNRNLKFVQKTQESNMEGNCFMNKAALQDKTYVSLKQNPQLLSLYNDTGIAKETQIETIEVVEEKKDACVVLGGDRKNLNTFKCLERMWKCNNGLSPKNQINLFKKLYFKNLNSLWLLVYEHHVNTLCEWGCITSENIQKSFFSISRDHAPSGVVDSNPPLTFHHSRFLAIEDYKKLLKDCAPLVYLSRKYQKKTNEEKHEESGTEDENTTMDETGLASAVYGREVLSSCLDPKGDFHTSWMTNSVSVCITPGTECYDFYNKSSYKQEDLDECWVGKECQKTCQGFAVFESEVNRALYQGVFCGDTTPFESKRCLRLINYNKSPCGPYSHLVESCYNDDAFKDLDGDECYLLRDSLDARKLLILSKSIVQDVPLRDKLLKCQKDSMKFLAGMDKGYYIDSSHLYKSGNTEHSLFGKCAKYLYNNNKLTMARVVFNNWSYITSIMVTNNKQVLKMLVSRHRSSNSDNNTLSNQRLPVSLFDNGNVFEEKPYRCLFLANPVCPAKNLLKRAGNMRLNITNTGTALVSKIMVELEKRKTYSNLISNSTATPFRISENTSCISVDNNRYFLIDGSFLLGGRLERINLVTDLFTRCKLKAEKHTVLNSVFSSDFISAALATSIEGTTLGRGLAILEHVSYIKNTETTNVTNHNYWSSDATDDNYGNDDCEKQQSTANNTATITTSSLLTPPSVCIRDEDFIFLYILWEIAKTVEKYTRDNTSDIKSKRKNKEVDTTLTALHAVRKCYMCCVDQETGMPRIHYVYLLRGLMNFGGLCAAICSGDGEKAHHMVLALNSVAMNIASKTALVFVGTKGNNLKTTLVDLCKKSWFERFEDVNVSALNSSGDSTSSTQANLASFAGKKSILIMDEVGYQGSISSLSLGSSSPSFLGALSNNIQNGIGNNNNRMDLAKHKYANEGSAKAVFRGIDHIMTDSQLKICDRECLSNKKPENKTALGVDCKYPSTSSSLSSDHNNFGSESEWVINCKKPMSVTSFANRCLWWDCISGTVVHMFNESSTTFNMSNRGKYPFHIEMSTKSPWLLNTDAIKKTGDKPIELYGQHTDEEIKTSLYSLLGDYSIKYKDILNFTKIQTYTKKINEIDIKTYIESWKQEMKEKKQTSKEKAKKVYEQLVKRDDLIKWTVKKYTSLHNKHYVLSCTPASSLFSEEIISALGKEEHFKIKNIIGEDCLKYINNTEFHQNSGLKNNSGVLMAYHCLYFGKPTATTACRSVAPPASKKAAVVSEDEEEKQLLGQYLSRINIKTIKNLTTRSNRLSSILVDDKEKEWMIDDDSYISSKSCQYDLSLLDVLKKPNKYSFPKITCDGALILSTNYEDCNNVLVYIKHMIEQGKISDWGTFMTVCRDNNLLEDEKINVKSFKLSDDSNPKTNGTVTNNLATNFFNEIQRANSEGGVGSSDKQDEKPIITTDKRRKMVYALCNFRSDGVPHTINEVARSVAASTGGVCSPVTTHMLPGQFNSNLFKKMISPKTGAVIRGIHEKGKLSSITVTPIMMSNSYIFSFFVDEAMAKRIIVFPCDTQFLYGIKNEDVKKFISLLDGGMQCIHAALILNRRRKFGEKSILHKERQLEKMENKWFTKVSGECTTTQKSMVLKCVASLLPSQLLKHLLKNKVLELRDSKNVSRLEENTNTFFHLFTTLSLCSKTATDFKTEGYKITDRKDFNGESSNHDCNDVRCKDDNYHYDDDHEEDNDCDDDEDDTTLRRKKTGCIKNPTNISPLQMCQLNPKCLNTTAINVAQSRQGAWVQVNTLMKCIMFVDMPFVETTRFYGEDFNMKMHVVKNCKEGIPPMDIDWCIGMSVPNPDMDVLGYGNHGAMIGAGTAITKQLCDGWGSMDIRNIMYSCHHLHMLFELCIQISDPRRKLSNVRLLKENNSGIDYVSVLLVCMVYQQLMNQAGFSVFDGVLSHQQQSPPSSSCSLGVKRLDIPIFLAMVINKPLHSIRNTTNLGWCSANLRHNHSDIIMYIVNQQLGLRLNRDFLCKSCKSVK</sequence>
<evidence type="ECO:0000256" key="1">
    <source>
        <dbReference type="SAM" id="Coils"/>
    </source>
</evidence>
<dbReference type="PANTHER" id="PTHR42264">
    <property type="entry name" value="EPHRIN_REC_LIKE DOMAIN-CONTAINING PROTEIN"/>
    <property type="match status" value="1"/>
</dbReference>
<proteinExistence type="predicted"/>
<evidence type="ECO:0000313" key="3">
    <source>
        <dbReference type="EMBL" id="BDT63579.1"/>
    </source>
</evidence>
<evidence type="ECO:0000256" key="2">
    <source>
        <dbReference type="SAM" id="MobiDB-lite"/>
    </source>
</evidence>
<organism evidence="3">
    <name type="scientific">Pasiphaea japonica whispovirus</name>
    <dbReference type="NCBI Taxonomy" id="2984286"/>
    <lineage>
        <taxon>Viruses</taxon>
        <taxon>Viruses incertae sedis</taxon>
        <taxon>Naldaviricetes</taxon>
        <taxon>Nimaviridae</taxon>
        <taxon>Whispovirus</taxon>
    </lineage>
</organism>
<feature type="region of interest" description="Disordered" evidence="2">
    <location>
        <begin position="646"/>
        <end position="690"/>
    </location>
</feature>
<feature type="compositionally biased region" description="Basic and acidic residues" evidence="2">
    <location>
        <begin position="485"/>
        <end position="497"/>
    </location>
</feature>
<name>A0A9C7CEZ7_9VIRU</name>
<dbReference type="PANTHER" id="PTHR42264:SF6">
    <property type="entry name" value="TRANSMEMBRANE PROTEIN"/>
    <property type="match status" value="1"/>
</dbReference>
<protein>
    <submittedName>
        <fullName evidence="3">Wsv343-like protein</fullName>
    </submittedName>
</protein>
<feature type="region of interest" description="Disordered" evidence="2">
    <location>
        <begin position="456"/>
        <end position="502"/>
    </location>
</feature>